<accession>A0A8S2JUI2</accession>
<protein>
    <submittedName>
        <fullName evidence="2">Uncharacterized protein</fullName>
    </submittedName>
</protein>
<evidence type="ECO:0000313" key="1">
    <source>
        <dbReference type="EMBL" id="CAF1055785.1"/>
    </source>
</evidence>
<dbReference type="Proteomes" id="UP000682733">
    <property type="component" value="Unassembled WGS sequence"/>
</dbReference>
<sequence length="107" mass="12105">HPEKNMRLTKQLKPTVNSLKFASQIPNNEYMTTTTTTTESTANNNIDNIHHLSQIAMAKIPLIIQIDTVSNNTSNDENQKLTPEIKLQQDYEDVDSLNSSTLFDEKS</sequence>
<dbReference type="EMBL" id="CAJNOK010008154">
    <property type="protein sequence ID" value="CAF1055785.1"/>
    <property type="molecule type" value="Genomic_DNA"/>
</dbReference>
<organism evidence="2 3">
    <name type="scientific">Didymodactylos carnosus</name>
    <dbReference type="NCBI Taxonomy" id="1234261"/>
    <lineage>
        <taxon>Eukaryota</taxon>
        <taxon>Metazoa</taxon>
        <taxon>Spiralia</taxon>
        <taxon>Gnathifera</taxon>
        <taxon>Rotifera</taxon>
        <taxon>Eurotatoria</taxon>
        <taxon>Bdelloidea</taxon>
        <taxon>Philodinida</taxon>
        <taxon>Philodinidae</taxon>
        <taxon>Didymodactylos</taxon>
    </lineage>
</organism>
<reference evidence="2" key="1">
    <citation type="submission" date="2021-02" db="EMBL/GenBank/DDBJ databases">
        <authorList>
            <person name="Nowell W R."/>
        </authorList>
    </citation>
    <scope>NUCLEOTIDE SEQUENCE</scope>
</reference>
<proteinExistence type="predicted"/>
<comment type="caution">
    <text evidence="2">The sequence shown here is derived from an EMBL/GenBank/DDBJ whole genome shotgun (WGS) entry which is preliminary data.</text>
</comment>
<dbReference type="EMBL" id="CAJOBA010008169">
    <property type="protein sequence ID" value="CAF3822029.1"/>
    <property type="molecule type" value="Genomic_DNA"/>
</dbReference>
<evidence type="ECO:0000313" key="3">
    <source>
        <dbReference type="Proteomes" id="UP000682733"/>
    </source>
</evidence>
<feature type="non-terminal residue" evidence="2">
    <location>
        <position position="1"/>
    </location>
</feature>
<dbReference type="Proteomes" id="UP000677228">
    <property type="component" value="Unassembled WGS sequence"/>
</dbReference>
<evidence type="ECO:0000313" key="2">
    <source>
        <dbReference type="EMBL" id="CAF3822029.1"/>
    </source>
</evidence>
<dbReference type="AlphaFoldDB" id="A0A8S2JUI2"/>
<name>A0A8S2JUI2_9BILA</name>
<gene>
    <name evidence="1" type="ORF">OVA965_LOCUS17166</name>
    <name evidence="2" type="ORF">TMI583_LOCUS17178</name>
</gene>